<dbReference type="GO" id="GO:0005829">
    <property type="term" value="C:cytosol"/>
    <property type="evidence" value="ECO:0007669"/>
    <property type="project" value="TreeGrafter"/>
</dbReference>
<evidence type="ECO:0000256" key="10">
    <source>
        <dbReference type="HAMAP-Rule" id="MF_01615"/>
    </source>
</evidence>
<comment type="catalytic activity">
    <reaction evidence="7 10">
        <text>L-glutamine + H2O = L-glutamate + NH4(+)</text>
        <dbReference type="Rhea" id="RHEA:15889"/>
        <dbReference type="ChEBI" id="CHEBI:15377"/>
        <dbReference type="ChEBI" id="CHEBI:28938"/>
        <dbReference type="ChEBI" id="CHEBI:29985"/>
        <dbReference type="ChEBI" id="CHEBI:58359"/>
        <dbReference type="EC" id="3.5.1.2"/>
    </reaction>
</comment>
<comment type="subunit">
    <text evidence="9 10">In the presence of PdxS, forms a dodecamer of heterodimers. Only shows activity in the heterodimer.</text>
</comment>
<dbReference type="PROSITE" id="PS01236">
    <property type="entry name" value="PDXT_SNO_1"/>
    <property type="match status" value="1"/>
</dbReference>
<keyword evidence="4 10" id="KW-0315">Glutamine amidotransferase</keyword>
<evidence type="ECO:0000256" key="5">
    <source>
        <dbReference type="ARBA" id="ARBA00023239"/>
    </source>
</evidence>
<name>A0AAW5KB62_9FIRM</name>
<dbReference type="PANTHER" id="PTHR31559:SF0">
    <property type="entry name" value="PYRIDOXAL 5'-PHOSPHATE SYNTHASE SUBUNIT SNO1-RELATED"/>
    <property type="match status" value="1"/>
</dbReference>
<feature type="binding site" evidence="10 12">
    <location>
        <begin position="139"/>
        <end position="140"/>
    </location>
    <ligand>
        <name>L-glutamine</name>
        <dbReference type="ChEBI" id="CHEBI:58359"/>
    </ligand>
</feature>
<evidence type="ECO:0000313" key="14">
    <source>
        <dbReference type="Proteomes" id="UP001205063"/>
    </source>
</evidence>
<dbReference type="GO" id="GO:0008614">
    <property type="term" value="P:pyridoxine metabolic process"/>
    <property type="evidence" value="ECO:0007669"/>
    <property type="project" value="TreeGrafter"/>
</dbReference>
<feature type="active site" description="Charge relay system" evidence="10 11">
    <location>
        <position position="177"/>
    </location>
</feature>
<dbReference type="EMBL" id="JANGAB010000002">
    <property type="protein sequence ID" value="MCQ4949162.1"/>
    <property type="molecule type" value="Genomic_DNA"/>
</dbReference>
<evidence type="ECO:0000256" key="7">
    <source>
        <dbReference type="ARBA" id="ARBA00049534"/>
    </source>
</evidence>
<protein>
    <recommendedName>
        <fullName evidence="10">Pyridoxal 5'-phosphate synthase subunit PdxT</fullName>
        <ecNumber evidence="10">4.3.3.6</ecNumber>
    </recommendedName>
    <alternativeName>
        <fullName evidence="10">Pdx2</fullName>
    </alternativeName>
    <alternativeName>
        <fullName evidence="10">Pyridoxal 5'-phosphate synthase glutaminase subunit</fullName>
        <ecNumber evidence="10">3.5.1.2</ecNumber>
    </alternativeName>
</protein>
<evidence type="ECO:0000256" key="3">
    <source>
        <dbReference type="ARBA" id="ARBA00022898"/>
    </source>
</evidence>
<dbReference type="Gene3D" id="3.40.50.880">
    <property type="match status" value="1"/>
</dbReference>
<dbReference type="SUPFAM" id="SSF52317">
    <property type="entry name" value="Class I glutamine amidotransferase-like"/>
    <property type="match status" value="1"/>
</dbReference>
<feature type="active site" description="Charge relay system" evidence="10 11">
    <location>
        <position position="175"/>
    </location>
</feature>
<dbReference type="GO" id="GO:0004359">
    <property type="term" value="F:glutaminase activity"/>
    <property type="evidence" value="ECO:0007669"/>
    <property type="project" value="UniProtKB-UniRule"/>
</dbReference>
<dbReference type="CDD" id="cd01749">
    <property type="entry name" value="GATase1_PB"/>
    <property type="match status" value="1"/>
</dbReference>
<evidence type="ECO:0000256" key="1">
    <source>
        <dbReference type="ARBA" id="ARBA00008345"/>
    </source>
</evidence>
<dbReference type="EC" id="3.5.1.2" evidence="10"/>
<dbReference type="PROSITE" id="PS51130">
    <property type="entry name" value="PDXT_SNO_2"/>
    <property type="match status" value="1"/>
</dbReference>
<gene>
    <name evidence="10 13" type="primary">pdxT</name>
    <name evidence="13" type="ORF">NE646_05715</name>
</gene>
<reference evidence="13" key="1">
    <citation type="submission" date="2022-06" db="EMBL/GenBank/DDBJ databases">
        <title>Isolation of gut microbiota from human fecal samples.</title>
        <authorList>
            <person name="Pamer E.G."/>
            <person name="Barat B."/>
            <person name="Waligurski E."/>
            <person name="Medina S."/>
            <person name="Paddock L."/>
            <person name="Mostad J."/>
        </authorList>
    </citation>
    <scope>NUCLEOTIDE SEQUENCE</scope>
    <source>
        <strain evidence="13">DFI.7.96</strain>
    </source>
</reference>
<feature type="binding site" evidence="10 12">
    <location>
        <begin position="52"/>
        <end position="54"/>
    </location>
    <ligand>
        <name>L-glutamine</name>
        <dbReference type="ChEBI" id="CHEBI:58359"/>
    </ligand>
</feature>
<proteinExistence type="inferred from homology"/>
<evidence type="ECO:0000256" key="2">
    <source>
        <dbReference type="ARBA" id="ARBA00022801"/>
    </source>
</evidence>
<dbReference type="GO" id="GO:0042823">
    <property type="term" value="P:pyridoxal phosphate biosynthetic process"/>
    <property type="evidence" value="ECO:0007669"/>
    <property type="project" value="UniProtKB-UniRule"/>
</dbReference>
<dbReference type="FunFam" id="3.40.50.880:FF:000010">
    <property type="entry name" value="uncharacterized protein LOC100176842 isoform X2"/>
    <property type="match status" value="1"/>
</dbReference>
<evidence type="ECO:0000256" key="11">
    <source>
        <dbReference type="PIRSR" id="PIRSR005639-1"/>
    </source>
</evidence>
<dbReference type="InterPro" id="IPR029062">
    <property type="entry name" value="Class_I_gatase-like"/>
</dbReference>
<evidence type="ECO:0000256" key="6">
    <source>
        <dbReference type="ARBA" id="ARBA00047992"/>
    </source>
</evidence>
<comment type="similarity">
    <text evidence="1 10">Belongs to the glutaminase PdxT/SNO family.</text>
</comment>
<dbReference type="Proteomes" id="UP001205063">
    <property type="component" value="Unassembled WGS sequence"/>
</dbReference>
<comment type="caution">
    <text evidence="13">The sequence shown here is derived from an EMBL/GenBank/DDBJ whole genome shotgun (WGS) entry which is preliminary data.</text>
</comment>
<accession>A0AAW5KB62</accession>
<dbReference type="GO" id="GO:0006543">
    <property type="term" value="P:L-glutamine catabolic process"/>
    <property type="evidence" value="ECO:0007669"/>
    <property type="project" value="UniProtKB-UniRule"/>
</dbReference>
<organism evidence="13 14">
    <name type="scientific">Bittarella massiliensis</name>
    <name type="common">ex Durand et al. 2017</name>
    <dbReference type="NCBI Taxonomy" id="1720313"/>
    <lineage>
        <taxon>Bacteria</taxon>
        <taxon>Bacillati</taxon>
        <taxon>Bacillota</taxon>
        <taxon>Clostridia</taxon>
        <taxon>Eubacteriales</taxon>
        <taxon>Oscillospiraceae</taxon>
        <taxon>Bittarella (ex Durand et al. 2017)</taxon>
    </lineage>
</organism>
<dbReference type="GO" id="GO:0036381">
    <property type="term" value="F:pyridoxal 5'-phosphate synthase (glutamine hydrolysing) activity"/>
    <property type="evidence" value="ECO:0007669"/>
    <property type="project" value="UniProtKB-UniRule"/>
</dbReference>
<evidence type="ECO:0000313" key="13">
    <source>
        <dbReference type="EMBL" id="MCQ4949162.1"/>
    </source>
</evidence>
<dbReference type="Pfam" id="PF01174">
    <property type="entry name" value="SNO"/>
    <property type="match status" value="1"/>
</dbReference>
<dbReference type="RefSeq" id="WP_256135843.1">
    <property type="nucleotide sequence ID" value="NZ_JANGAB010000002.1"/>
</dbReference>
<feature type="binding site" evidence="10 12">
    <location>
        <position position="110"/>
    </location>
    <ligand>
        <name>L-glutamine</name>
        <dbReference type="ChEBI" id="CHEBI:58359"/>
    </ligand>
</feature>
<dbReference type="PROSITE" id="PS51273">
    <property type="entry name" value="GATASE_TYPE_1"/>
    <property type="match status" value="1"/>
</dbReference>
<dbReference type="NCBIfam" id="TIGR03800">
    <property type="entry name" value="PLP_synth_Pdx2"/>
    <property type="match status" value="1"/>
</dbReference>
<dbReference type="InterPro" id="IPR021196">
    <property type="entry name" value="PdxT/SNO_CS"/>
</dbReference>
<dbReference type="HAMAP" id="MF_01615">
    <property type="entry name" value="PdxT"/>
    <property type="match status" value="1"/>
</dbReference>
<keyword evidence="2 10" id="KW-0378">Hydrolase</keyword>
<keyword evidence="5 10" id="KW-0456">Lyase</keyword>
<dbReference type="AlphaFoldDB" id="A0AAW5KB62"/>
<comment type="function">
    <text evidence="8 10">Catalyzes the hydrolysis of glutamine to glutamate and ammonia as part of the biosynthesis of pyridoxal 5'-phosphate. The resulting ammonia molecule is channeled to the active site of PdxS.</text>
</comment>
<sequence>MAGGERTVGVLALQGSFAEHLACLGRLEGVRPLPVKTPADLARAEALILPGGESTAQSRLLRRAGLWEPLKGRLAEGMPAWGTCAGAILLAGEVVGEDPHLGAMDIAVRRNAFGSQLDSFTARQAIAEVGPEERALVFIRAPWIERVGPRAQVLCRVRGQIAAARQGRLLATAFHPELTGDLQFYRYFLSL</sequence>
<evidence type="ECO:0000256" key="9">
    <source>
        <dbReference type="ARBA" id="ARBA00064749"/>
    </source>
</evidence>
<feature type="active site" description="Nucleophile" evidence="10 11">
    <location>
        <position position="84"/>
    </location>
</feature>
<comment type="catalytic activity">
    <reaction evidence="6 10">
        <text>aldehydo-D-ribose 5-phosphate + D-glyceraldehyde 3-phosphate + L-glutamine = pyridoxal 5'-phosphate + L-glutamate + phosphate + 3 H2O + H(+)</text>
        <dbReference type="Rhea" id="RHEA:31507"/>
        <dbReference type="ChEBI" id="CHEBI:15377"/>
        <dbReference type="ChEBI" id="CHEBI:15378"/>
        <dbReference type="ChEBI" id="CHEBI:29985"/>
        <dbReference type="ChEBI" id="CHEBI:43474"/>
        <dbReference type="ChEBI" id="CHEBI:58273"/>
        <dbReference type="ChEBI" id="CHEBI:58359"/>
        <dbReference type="ChEBI" id="CHEBI:59776"/>
        <dbReference type="ChEBI" id="CHEBI:597326"/>
        <dbReference type="EC" id="4.3.3.6"/>
    </reaction>
</comment>
<evidence type="ECO:0000256" key="12">
    <source>
        <dbReference type="PIRSR" id="PIRSR005639-2"/>
    </source>
</evidence>
<dbReference type="InterPro" id="IPR002161">
    <property type="entry name" value="PdxT/SNO"/>
</dbReference>
<comment type="pathway">
    <text evidence="10">Cofactor biosynthesis; pyridoxal 5'-phosphate biosynthesis.</text>
</comment>
<dbReference type="PANTHER" id="PTHR31559">
    <property type="entry name" value="PYRIDOXAL 5'-PHOSPHATE SYNTHASE SUBUNIT SNO"/>
    <property type="match status" value="1"/>
</dbReference>
<evidence type="ECO:0000256" key="8">
    <source>
        <dbReference type="ARBA" id="ARBA00054599"/>
    </source>
</evidence>
<dbReference type="EC" id="4.3.3.6" evidence="10"/>
<dbReference type="GO" id="GO:1903600">
    <property type="term" value="C:glutaminase complex"/>
    <property type="evidence" value="ECO:0007669"/>
    <property type="project" value="TreeGrafter"/>
</dbReference>
<keyword evidence="3 10" id="KW-0663">Pyridoxal phosphate</keyword>
<dbReference type="PIRSF" id="PIRSF005639">
    <property type="entry name" value="Glut_amidoT_SNO"/>
    <property type="match status" value="1"/>
</dbReference>
<evidence type="ECO:0000256" key="4">
    <source>
        <dbReference type="ARBA" id="ARBA00022962"/>
    </source>
</evidence>